<reference evidence="4 5" key="1">
    <citation type="submission" date="2018-03" db="EMBL/GenBank/DDBJ databases">
        <title>Genomic Encyclopedia of Archaeal and Bacterial Type Strains, Phase II (KMG-II): from individual species to whole genera.</title>
        <authorList>
            <person name="Goeker M."/>
        </authorList>
    </citation>
    <scope>NUCLEOTIDE SEQUENCE [LARGE SCALE GENOMIC DNA]</scope>
    <source>
        <strain evidence="4 5">DSM 29318</strain>
    </source>
</reference>
<dbReference type="CDD" id="cd12797">
    <property type="entry name" value="M23_peptidase"/>
    <property type="match status" value="1"/>
</dbReference>
<dbReference type="RefSeq" id="WP_245883767.1">
    <property type="nucleotide sequence ID" value="NZ_PVTT01000002.1"/>
</dbReference>
<feature type="signal peptide" evidence="2">
    <location>
        <begin position="1"/>
        <end position="19"/>
    </location>
</feature>
<evidence type="ECO:0000256" key="1">
    <source>
        <dbReference type="ARBA" id="ARBA00022729"/>
    </source>
</evidence>
<dbReference type="GO" id="GO:0004222">
    <property type="term" value="F:metalloendopeptidase activity"/>
    <property type="evidence" value="ECO:0007669"/>
    <property type="project" value="TreeGrafter"/>
</dbReference>
<proteinExistence type="predicted"/>
<feature type="domain" description="M23ase beta-sheet core" evidence="3">
    <location>
        <begin position="64"/>
        <end position="181"/>
    </location>
</feature>
<feature type="chain" id="PRO_5015578838" evidence="2">
    <location>
        <begin position="20"/>
        <end position="323"/>
    </location>
</feature>
<comment type="caution">
    <text evidence="4">The sequence shown here is derived from an EMBL/GenBank/DDBJ whole genome shotgun (WGS) entry which is preliminary data.</text>
</comment>
<dbReference type="PANTHER" id="PTHR21666">
    <property type="entry name" value="PEPTIDASE-RELATED"/>
    <property type="match status" value="1"/>
</dbReference>
<dbReference type="InterPro" id="IPR016047">
    <property type="entry name" value="M23ase_b-sheet_dom"/>
</dbReference>
<sequence length="323" mass="33908">MIRTALIGAAFAAAPFASAARDIPLAFPVACTPGETCFVQNYVDRDPTGGVADLLCGPLSYDGHEGTDIALPTLAAMERGVDVLAAAPGIVRGTRDALPDVSFRDEAAPDLAGRDCGNGVLVDHGGGWSTQYCHLRRGSVAVRSGQRIRAGHVLGQVGLSGLTEFPHLHFTVREGDAPVDPFDRTGVATCDDGDLHPLWRDPVPYDPAGAMAAGLSSTMPSWDAIRAGGVDPAPSAAGELHLWAAFHGGRAGDEVAMAITGPNGTIHESTLMLDRDQAQFFRSSGLRPPEGGWPPGRYEGRAALIRDGQTIETQATSTLLRRR</sequence>
<dbReference type="SUPFAM" id="SSF51261">
    <property type="entry name" value="Duplicated hybrid motif"/>
    <property type="match status" value="1"/>
</dbReference>
<name>A0A2T0X118_9RHOB</name>
<accession>A0A2T0X118</accession>
<dbReference type="AlphaFoldDB" id="A0A2T0X118"/>
<dbReference type="Pfam" id="PF01551">
    <property type="entry name" value="Peptidase_M23"/>
    <property type="match status" value="1"/>
</dbReference>
<keyword evidence="1 2" id="KW-0732">Signal</keyword>
<evidence type="ECO:0000313" key="4">
    <source>
        <dbReference type="EMBL" id="PRY92617.1"/>
    </source>
</evidence>
<dbReference type="InterPro" id="IPR011055">
    <property type="entry name" value="Dup_hybrid_motif"/>
</dbReference>
<evidence type="ECO:0000256" key="2">
    <source>
        <dbReference type="SAM" id="SignalP"/>
    </source>
</evidence>
<dbReference type="InterPro" id="IPR050570">
    <property type="entry name" value="Cell_wall_metabolism_enzyme"/>
</dbReference>
<keyword evidence="5" id="KW-1185">Reference proteome</keyword>
<dbReference type="Proteomes" id="UP000238801">
    <property type="component" value="Unassembled WGS sequence"/>
</dbReference>
<protein>
    <submittedName>
        <fullName evidence="4">Peptidase M23-like protein</fullName>
    </submittedName>
</protein>
<dbReference type="Gene3D" id="2.70.70.10">
    <property type="entry name" value="Glucose Permease (Domain IIA)"/>
    <property type="match status" value="1"/>
</dbReference>
<dbReference type="PANTHER" id="PTHR21666:SF289">
    <property type="entry name" value="L-ALA--D-GLU ENDOPEPTIDASE"/>
    <property type="match status" value="1"/>
</dbReference>
<gene>
    <name evidence="4" type="ORF">BCF33_1467</name>
</gene>
<evidence type="ECO:0000313" key="5">
    <source>
        <dbReference type="Proteomes" id="UP000238801"/>
    </source>
</evidence>
<evidence type="ECO:0000259" key="3">
    <source>
        <dbReference type="Pfam" id="PF01551"/>
    </source>
</evidence>
<dbReference type="EMBL" id="PVTT01000002">
    <property type="protein sequence ID" value="PRY92617.1"/>
    <property type="molecule type" value="Genomic_DNA"/>
</dbReference>
<organism evidence="4 5">
    <name type="scientific">Hasllibacter halocynthiae</name>
    <dbReference type="NCBI Taxonomy" id="595589"/>
    <lineage>
        <taxon>Bacteria</taxon>
        <taxon>Pseudomonadati</taxon>
        <taxon>Pseudomonadota</taxon>
        <taxon>Alphaproteobacteria</taxon>
        <taxon>Rhodobacterales</taxon>
        <taxon>Roseobacteraceae</taxon>
        <taxon>Hasllibacter</taxon>
    </lineage>
</organism>